<proteinExistence type="inferred from homology"/>
<dbReference type="RefSeq" id="WP_344810583.1">
    <property type="nucleotide sequence ID" value="NZ_BAAAYX010000002.1"/>
</dbReference>
<feature type="transmembrane region" description="Helical" evidence="2">
    <location>
        <begin position="88"/>
        <end position="109"/>
    </location>
</feature>
<feature type="transmembrane region" description="Helical" evidence="2">
    <location>
        <begin position="230"/>
        <end position="251"/>
    </location>
</feature>
<organism evidence="4 5">
    <name type="scientific">Microlunatus aurantiacus</name>
    <dbReference type="NCBI Taxonomy" id="446786"/>
    <lineage>
        <taxon>Bacteria</taxon>
        <taxon>Bacillati</taxon>
        <taxon>Actinomycetota</taxon>
        <taxon>Actinomycetes</taxon>
        <taxon>Propionibacteriales</taxon>
        <taxon>Propionibacteriaceae</taxon>
        <taxon>Microlunatus</taxon>
    </lineage>
</organism>
<accession>A0ABP7CJS5</accession>
<keyword evidence="2" id="KW-0472">Membrane</keyword>
<keyword evidence="2" id="KW-0812">Transmembrane</keyword>
<dbReference type="Proteomes" id="UP001500051">
    <property type="component" value="Unassembled WGS sequence"/>
</dbReference>
<feature type="domain" description="EamA" evidence="3">
    <location>
        <begin position="171"/>
        <end position="304"/>
    </location>
</feature>
<feature type="transmembrane region" description="Helical" evidence="2">
    <location>
        <begin position="263"/>
        <end position="282"/>
    </location>
</feature>
<gene>
    <name evidence="4" type="ORF">GCM10022204_03950</name>
</gene>
<dbReference type="PANTHER" id="PTHR12715:SF4">
    <property type="entry name" value="EAMA DOMAIN-CONTAINING PROTEIN"/>
    <property type="match status" value="1"/>
</dbReference>
<feature type="transmembrane region" description="Helical" evidence="2">
    <location>
        <begin position="201"/>
        <end position="218"/>
    </location>
</feature>
<reference evidence="5" key="1">
    <citation type="journal article" date="2019" name="Int. J. Syst. Evol. Microbiol.">
        <title>The Global Catalogue of Microorganisms (GCM) 10K type strain sequencing project: providing services to taxonomists for standard genome sequencing and annotation.</title>
        <authorList>
            <consortium name="The Broad Institute Genomics Platform"/>
            <consortium name="The Broad Institute Genome Sequencing Center for Infectious Disease"/>
            <person name="Wu L."/>
            <person name="Ma J."/>
        </authorList>
    </citation>
    <scope>NUCLEOTIDE SEQUENCE [LARGE SCALE GENOMIC DNA]</scope>
    <source>
        <strain evidence="5">JCM 16548</strain>
    </source>
</reference>
<dbReference type="SUPFAM" id="SSF103481">
    <property type="entry name" value="Multidrug resistance efflux transporter EmrE"/>
    <property type="match status" value="2"/>
</dbReference>
<feature type="transmembrane region" description="Helical" evidence="2">
    <location>
        <begin position="55"/>
        <end position="76"/>
    </location>
</feature>
<feature type="transmembrane region" description="Helical" evidence="2">
    <location>
        <begin position="288"/>
        <end position="308"/>
    </location>
</feature>
<sequence length="324" mass="33255">MSSDLALDADLVPAGPTRRERRWLPLAAAGVTMVLWASAFVVIRALSGAVSPGPLALGRLLVGSVVLTAVALLRPGRGPVRIPRGRPLVLIVAYGVLWFGVYTIAVNAAGRYLDAGTSAMLVNLAPVIVAVLAGIFLGEGFPRQLMVGLLIAFAGVVIIASASRTGQVAPFGVALALAAAGLYAVGVLLQKQALATVDPVTVTWLGALAGTVATLPFLGSLVGQLRTEPWAVTAGVVYLGVFPTAIAFLLWSYALARTSAGRMAASSYVVPGIAVLMSWALLAEVPAAVALIGGAVSLAGVALTRVTWGRSRRPWGRSRAGRGH</sequence>
<dbReference type="PANTHER" id="PTHR12715">
    <property type="entry name" value="TRANSPORTER, DRUG/METABOLITE EXPORTER FAMILY"/>
    <property type="match status" value="1"/>
</dbReference>
<feature type="transmembrane region" description="Helical" evidence="2">
    <location>
        <begin position="145"/>
        <end position="162"/>
    </location>
</feature>
<dbReference type="InterPro" id="IPR052756">
    <property type="entry name" value="Alkyne_AA_exporter"/>
</dbReference>
<evidence type="ECO:0000256" key="2">
    <source>
        <dbReference type="SAM" id="Phobius"/>
    </source>
</evidence>
<evidence type="ECO:0000313" key="5">
    <source>
        <dbReference type="Proteomes" id="UP001500051"/>
    </source>
</evidence>
<protein>
    <submittedName>
        <fullName evidence="4">DMT family transporter</fullName>
    </submittedName>
</protein>
<name>A0ABP7CJS5_9ACTN</name>
<dbReference type="InterPro" id="IPR000620">
    <property type="entry name" value="EamA_dom"/>
</dbReference>
<feature type="domain" description="EamA" evidence="3">
    <location>
        <begin position="31"/>
        <end position="160"/>
    </location>
</feature>
<comment type="similarity">
    <text evidence="1">Belongs to the EamA transporter family.</text>
</comment>
<feature type="transmembrane region" description="Helical" evidence="2">
    <location>
        <begin position="115"/>
        <end position="138"/>
    </location>
</feature>
<dbReference type="InterPro" id="IPR037185">
    <property type="entry name" value="EmrE-like"/>
</dbReference>
<evidence type="ECO:0000256" key="1">
    <source>
        <dbReference type="ARBA" id="ARBA00007362"/>
    </source>
</evidence>
<keyword evidence="5" id="KW-1185">Reference proteome</keyword>
<feature type="transmembrane region" description="Helical" evidence="2">
    <location>
        <begin position="23"/>
        <end position="43"/>
    </location>
</feature>
<evidence type="ECO:0000259" key="3">
    <source>
        <dbReference type="Pfam" id="PF00892"/>
    </source>
</evidence>
<dbReference type="EMBL" id="BAAAYX010000002">
    <property type="protein sequence ID" value="GAA3691839.1"/>
    <property type="molecule type" value="Genomic_DNA"/>
</dbReference>
<dbReference type="Pfam" id="PF00892">
    <property type="entry name" value="EamA"/>
    <property type="match status" value="2"/>
</dbReference>
<keyword evidence="2" id="KW-1133">Transmembrane helix</keyword>
<evidence type="ECO:0000313" key="4">
    <source>
        <dbReference type="EMBL" id="GAA3691839.1"/>
    </source>
</evidence>
<comment type="caution">
    <text evidence="4">The sequence shown here is derived from an EMBL/GenBank/DDBJ whole genome shotgun (WGS) entry which is preliminary data.</text>
</comment>
<feature type="transmembrane region" description="Helical" evidence="2">
    <location>
        <begin position="168"/>
        <end position="189"/>
    </location>
</feature>